<feature type="domain" description="N-acetyltransferase" evidence="1">
    <location>
        <begin position="9"/>
        <end position="137"/>
    </location>
</feature>
<dbReference type="SUPFAM" id="SSF55729">
    <property type="entry name" value="Acyl-CoA N-acyltransferases (Nat)"/>
    <property type="match status" value="1"/>
</dbReference>
<dbReference type="InterPro" id="IPR016181">
    <property type="entry name" value="Acyl_CoA_acyltransferase"/>
</dbReference>
<name>A0A1W6KCD7_9GAMM</name>
<accession>A0A1W6KCD7</accession>
<evidence type="ECO:0000313" key="2">
    <source>
        <dbReference type="EMBL" id="ARM85104.1"/>
    </source>
</evidence>
<dbReference type="PROSITE" id="PS51186">
    <property type="entry name" value="GNAT"/>
    <property type="match status" value="1"/>
</dbReference>
<organism evidence="2 3">
    <name type="scientific">Marinobacter salarius</name>
    <dbReference type="NCBI Taxonomy" id="1420917"/>
    <lineage>
        <taxon>Bacteria</taxon>
        <taxon>Pseudomonadati</taxon>
        <taxon>Pseudomonadota</taxon>
        <taxon>Gammaproteobacteria</taxon>
        <taxon>Pseudomonadales</taxon>
        <taxon>Marinobacteraceae</taxon>
        <taxon>Marinobacter</taxon>
    </lineage>
</organism>
<keyword evidence="2" id="KW-0808">Transferase</keyword>
<dbReference type="Proteomes" id="UP000193100">
    <property type="component" value="Chromosome"/>
</dbReference>
<dbReference type="PANTHER" id="PTHR43233">
    <property type="entry name" value="FAMILY N-ACETYLTRANSFERASE, PUTATIVE (AFU_ORTHOLOGUE AFUA_6G03350)-RELATED"/>
    <property type="match status" value="1"/>
</dbReference>
<dbReference type="EMBL" id="CP020931">
    <property type="protein sequence ID" value="ARM85104.1"/>
    <property type="molecule type" value="Genomic_DNA"/>
</dbReference>
<dbReference type="InterPro" id="IPR000182">
    <property type="entry name" value="GNAT_dom"/>
</dbReference>
<evidence type="ECO:0000313" key="3">
    <source>
        <dbReference type="Proteomes" id="UP000193100"/>
    </source>
</evidence>
<dbReference type="RefSeq" id="WP_085681447.1">
    <property type="nucleotide sequence ID" value="NZ_CP020931.1"/>
</dbReference>
<reference evidence="2 3" key="1">
    <citation type="submission" date="2017-04" db="EMBL/GenBank/DDBJ databases">
        <title>Genome Sequence of Marinobacter salarius strain SMR5 Isolated from a culture of the Diatom Skeletonema marinoi.</title>
        <authorList>
            <person name="Topel M."/>
            <person name="Pinder M.I.M."/>
            <person name="Johansson O.N."/>
            <person name="Kourtchenko O."/>
            <person name="Godhe A."/>
            <person name="Clarke A.K."/>
        </authorList>
    </citation>
    <scope>NUCLEOTIDE SEQUENCE [LARGE SCALE GENOMIC DNA]</scope>
    <source>
        <strain evidence="2 3">SMR5</strain>
    </source>
</reference>
<evidence type="ECO:0000259" key="1">
    <source>
        <dbReference type="PROSITE" id="PS51186"/>
    </source>
</evidence>
<protein>
    <submittedName>
        <fullName evidence="2">Acetyltransferase (GNAT) domain protein</fullName>
    </submittedName>
</protein>
<dbReference type="Pfam" id="PF13508">
    <property type="entry name" value="Acetyltransf_7"/>
    <property type="match status" value="1"/>
</dbReference>
<dbReference type="GO" id="GO:0016747">
    <property type="term" value="F:acyltransferase activity, transferring groups other than amino-acyl groups"/>
    <property type="evidence" value="ECO:0007669"/>
    <property type="project" value="InterPro"/>
</dbReference>
<gene>
    <name evidence="2" type="ORF">MARSALSMR5_03059</name>
</gene>
<dbReference type="AlphaFoldDB" id="A0A1W6KCD7"/>
<dbReference type="InterPro" id="IPR053144">
    <property type="entry name" value="Acetyltransferase_Butenolide"/>
</dbReference>
<dbReference type="GeneID" id="77256988"/>
<sequence>MEWRKNEYLITDDKSRVQLDVVHRLLAATYWGSRRPREIVDSMVAGSICFSLYRGSMQIGFGRAVTDSVTFTWVADIVVEPEFRGAGLGQWIVECLVAHPAIEGTQMVLQTRDAQGLYEKFGFSGNSALMSTNVAGL</sequence>
<proteinExistence type="predicted"/>
<dbReference type="PANTHER" id="PTHR43233:SF1">
    <property type="entry name" value="FAMILY N-ACETYLTRANSFERASE, PUTATIVE (AFU_ORTHOLOGUE AFUA_6G03350)-RELATED"/>
    <property type="match status" value="1"/>
</dbReference>
<dbReference type="Gene3D" id="3.40.630.30">
    <property type="match status" value="1"/>
</dbReference>